<dbReference type="PROSITE" id="PS00675">
    <property type="entry name" value="SIGMA54_INTERACT_1"/>
    <property type="match status" value="1"/>
</dbReference>
<dbReference type="CDD" id="cd00130">
    <property type="entry name" value="PAS"/>
    <property type="match status" value="2"/>
</dbReference>
<dbReference type="PANTHER" id="PTHR32071">
    <property type="entry name" value="TRANSCRIPTIONAL REGULATORY PROTEIN"/>
    <property type="match status" value="1"/>
</dbReference>
<dbReference type="PROSITE" id="PS50045">
    <property type="entry name" value="SIGMA54_INTERACT_4"/>
    <property type="match status" value="1"/>
</dbReference>
<dbReference type="InterPro" id="IPR009057">
    <property type="entry name" value="Homeodomain-like_sf"/>
</dbReference>
<dbReference type="PROSITE" id="PS00676">
    <property type="entry name" value="SIGMA54_INTERACT_2"/>
    <property type="match status" value="1"/>
</dbReference>
<sequence>MKMKRVIIVGAGTGGSALLNLLKETDQIEIVAITDINPGAVGLQKAAEFGIPFGENWEHWMDESVDIIFEATGEEEVFKELQRRTSKDIVVVPGAIAYVISALLEEKNSLISEKSEQAHNQDLILNSIHDGMIVIDSHNKVVFINQSSERILHTTKEQVVGRPVTDVIPLTKLPELLTTKEKQINKEVSLPNGKKLLSTRIPMVDASGNIIGAYAIFKDITEAVALAEELTDIKEVTTMLEAIINSSEEAISVVDEKGNGLMINPAYTKITGLTEPQVIGKPATADISEGESMHMQVLRTGEPVRGVQMKVGPKKRDVLVNVAPIIVEDVIKGSVGVLHDVSELYQLNEELSKAKQLIRSLKASYTFKDLLGKSEALQLVIDQAKIAANTSVTVLLRGESGTGKELLAHAIHHESERSERKFIRINCATMAHDYIEEELFGVAGSPGREGYFEEAHKGTLFLDEIGELPVKIQAKLLRVLQEKEVKRLGSSRASKIDVRIIAATNMNLEKAIGNEFFREDLYYRLNKLPIHIPPLRERKEDLVELIPFLLEKLNDAYGRKVEEVDRGAFERLMNYEWPGNIRELENILGRAFINMEHSGTVIRTHHIPALSSDITAEFNKRAEWEDFQLQEVVEQYEKQVLVQAYRTHNFNKTRTAKALGVSLRNLYYKLDKYGLSKNDNKE</sequence>
<dbReference type="SMART" id="SM00382">
    <property type="entry name" value="AAA"/>
    <property type="match status" value="1"/>
</dbReference>
<dbReference type="CDD" id="cd00009">
    <property type="entry name" value="AAA"/>
    <property type="match status" value="1"/>
</dbReference>
<dbReference type="SUPFAM" id="SSF46689">
    <property type="entry name" value="Homeodomain-like"/>
    <property type="match status" value="1"/>
</dbReference>
<keyword evidence="2" id="KW-0067">ATP-binding</keyword>
<keyword evidence="1" id="KW-0547">Nucleotide-binding</keyword>
<dbReference type="EMBL" id="FNOS01000002">
    <property type="protein sequence ID" value="SDX70035.1"/>
    <property type="molecule type" value="Genomic_DNA"/>
</dbReference>
<evidence type="ECO:0000259" key="7">
    <source>
        <dbReference type="PROSITE" id="PS50112"/>
    </source>
</evidence>
<dbReference type="InterPro" id="IPR002078">
    <property type="entry name" value="Sigma_54_int"/>
</dbReference>
<keyword evidence="3" id="KW-0805">Transcription regulation</keyword>
<keyword evidence="10" id="KW-1185">Reference proteome</keyword>
<dbReference type="InterPro" id="IPR027417">
    <property type="entry name" value="P-loop_NTPase"/>
</dbReference>
<dbReference type="PROSITE" id="PS50113">
    <property type="entry name" value="PAC"/>
    <property type="match status" value="1"/>
</dbReference>
<dbReference type="InterPro" id="IPR000700">
    <property type="entry name" value="PAS-assoc_C"/>
</dbReference>
<dbReference type="SMART" id="SM00091">
    <property type="entry name" value="PAS"/>
    <property type="match status" value="2"/>
</dbReference>
<dbReference type="Gene3D" id="1.10.10.60">
    <property type="entry name" value="Homeodomain-like"/>
    <property type="match status" value="1"/>
</dbReference>
<feature type="domain" description="PAC" evidence="8">
    <location>
        <begin position="178"/>
        <end position="232"/>
    </location>
</feature>
<dbReference type="InterPro" id="IPR025662">
    <property type="entry name" value="Sigma_54_int_dom_ATP-bd_1"/>
</dbReference>
<accession>A0A1H3DUF3</accession>
<keyword evidence="4" id="KW-0238">DNA-binding</keyword>
<dbReference type="SUPFAM" id="SSF55785">
    <property type="entry name" value="PYP-like sensor domain (PAS domain)"/>
    <property type="match status" value="2"/>
</dbReference>
<dbReference type="NCBIfam" id="TIGR00229">
    <property type="entry name" value="sensory_box"/>
    <property type="match status" value="2"/>
</dbReference>
<dbReference type="Gene3D" id="3.40.50.720">
    <property type="entry name" value="NAD(P)-binding Rossmann-like Domain"/>
    <property type="match status" value="1"/>
</dbReference>
<proteinExistence type="predicted"/>
<dbReference type="Gene3D" id="3.40.50.300">
    <property type="entry name" value="P-loop containing nucleotide triphosphate hydrolases"/>
    <property type="match status" value="1"/>
</dbReference>
<dbReference type="InterPro" id="IPR058031">
    <property type="entry name" value="AAA_lid_NorR"/>
</dbReference>
<dbReference type="InterPro" id="IPR000014">
    <property type="entry name" value="PAS"/>
</dbReference>
<evidence type="ECO:0000256" key="2">
    <source>
        <dbReference type="ARBA" id="ARBA00022840"/>
    </source>
</evidence>
<evidence type="ECO:0000259" key="6">
    <source>
        <dbReference type="PROSITE" id="PS50045"/>
    </source>
</evidence>
<dbReference type="PROSITE" id="PS00688">
    <property type="entry name" value="SIGMA54_INTERACT_3"/>
    <property type="match status" value="1"/>
</dbReference>
<evidence type="ECO:0000256" key="4">
    <source>
        <dbReference type="ARBA" id="ARBA00023125"/>
    </source>
</evidence>
<feature type="domain" description="Sigma-54 factor interaction" evidence="6">
    <location>
        <begin position="370"/>
        <end position="593"/>
    </location>
</feature>
<dbReference type="InterPro" id="IPR036291">
    <property type="entry name" value="NAD(P)-bd_dom_sf"/>
</dbReference>
<feature type="domain" description="PAS" evidence="7">
    <location>
        <begin position="236"/>
        <end position="287"/>
    </location>
</feature>
<dbReference type="Pfam" id="PF00158">
    <property type="entry name" value="Sigma54_activat"/>
    <property type="match status" value="1"/>
</dbReference>
<dbReference type="Pfam" id="PF02954">
    <property type="entry name" value="HTH_8"/>
    <property type="match status" value="1"/>
</dbReference>
<dbReference type="Gene3D" id="3.30.450.20">
    <property type="entry name" value="PAS domain"/>
    <property type="match status" value="2"/>
</dbReference>
<dbReference type="SUPFAM" id="SSF51735">
    <property type="entry name" value="NAD(P)-binding Rossmann-fold domains"/>
    <property type="match status" value="1"/>
</dbReference>
<evidence type="ECO:0000256" key="3">
    <source>
        <dbReference type="ARBA" id="ARBA00023015"/>
    </source>
</evidence>
<keyword evidence="5" id="KW-0804">Transcription</keyword>
<dbReference type="Pfam" id="PF00989">
    <property type="entry name" value="PAS"/>
    <property type="match status" value="1"/>
</dbReference>
<gene>
    <name evidence="9" type="ORF">SAMN04488081_1112</name>
</gene>
<dbReference type="SUPFAM" id="SSF52540">
    <property type="entry name" value="P-loop containing nucleoside triphosphate hydrolases"/>
    <property type="match status" value="1"/>
</dbReference>
<dbReference type="InterPro" id="IPR025943">
    <property type="entry name" value="Sigma_54_int_dom_ATP-bd_2"/>
</dbReference>
<dbReference type="PANTHER" id="PTHR32071:SF121">
    <property type="entry name" value="SIGMA L-DEPENDENT TRANSCRIPTIONAL REGULATOR YQIR-RELATED"/>
    <property type="match status" value="1"/>
</dbReference>
<dbReference type="InterPro" id="IPR003593">
    <property type="entry name" value="AAA+_ATPase"/>
</dbReference>
<dbReference type="InterPro" id="IPR035965">
    <property type="entry name" value="PAS-like_dom_sf"/>
</dbReference>
<dbReference type="Pfam" id="PF13426">
    <property type="entry name" value="PAS_9"/>
    <property type="match status" value="1"/>
</dbReference>
<dbReference type="InterPro" id="IPR025944">
    <property type="entry name" value="Sigma_54_int_dom_CS"/>
</dbReference>
<protein>
    <submittedName>
        <fullName evidence="9">PAS domain S-box-containing protein</fullName>
    </submittedName>
</protein>
<reference evidence="9 10" key="1">
    <citation type="submission" date="2016-10" db="EMBL/GenBank/DDBJ databases">
        <authorList>
            <person name="Varghese N."/>
            <person name="Submissions S."/>
        </authorList>
    </citation>
    <scope>NUCLEOTIDE SEQUENCE [LARGE SCALE GENOMIC DNA]</scope>
    <source>
        <strain evidence="9 10">DSM 20748</strain>
    </source>
</reference>
<evidence type="ECO:0000313" key="10">
    <source>
        <dbReference type="Proteomes" id="UP000198647"/>
    </source>
</evidence>
<dbReference type="Gene3D" id="1.10.8.60">
    <property type="match status" value="1"/>
</dbReference>
<dbReference type="InterPro" id="IPR013767">
    <property type="entry name" value="PAS_fold"/>
</dbReference>
<comment type="caution">
    <text evidence="9">The sequence shown here is derived from an EMBL/GenBank/DDBJ whole genome shotgun (WGS) entry which is preliminary data.</text>
</comment>
<feature type="domain" description="PAS" evidence="7">
    <location>
        <begin position="124"/>
        <end position="187"/>
    </location>
</feature>
<dbReference type="InterPro" id="IPR002197">
    <property type="entry name" value="HTH_Fis"/>
</dbReference>
<name>A0A1H3DUF3_9BACI</name>
<evidence type="ECO:0000313" key="9">
    <source>
        <dbReference type="EMBL" id="SDX70035.1"/>
    </source>
</evidence>
<dbReference type="PROSITE" id="PS50112">
    <property type="entry name" value="PAS"/>
    <property type="match status" value="2"/>
</dbReference>
<dbReference type="PRINTS" id="PR01590">
    <property type="entry name" value="HTHFIS"/>
</dbReference>
<evidence type="ECO:0000259" key="8">
    <source>
        <dbReference type="PROSITE" id="PS50113"/>
    </source>
</evidence>
<organism evidence="9 10">
    <name type="scientific">Salimicrobium album</name>
    <dbReference type="NCBI Taxonomy" id="50717"/>
    <lineage>
        <taxon>Bacteria</taxon>
        <taxon>Bacillati</taxon>
        <taxon>Bacillota</taxon>
        <taxon>Bacilli</taxon>
        <taxon>Bacillales</taxon>
        <taxon>Bacillaceae</taxon>
        <taxon>Salimicrobium</taxon>
    </lineage>
</organism>
<evidence type="ECO:0000256" key="5">
    <source>
        <dbReference type="ARBA" id="ARBA00023163"/>
    </source>
</evidence>
<evidence type="ECO:0000256" key="1">
    <source>
        <dbReference type="ARBA" id="ARBA00022741"/>
    </source>
</evidence>
<dbReference type="Pfam" id="PF25601">
    <property type="entry name" value="AAA_lid_14"/>
    <property type="match status" value="1"/>
</dbReference>
<dbReference type="Proteomes" id="UP000198647">
    <property type="component" value="Unassembled WGS sequence"/>
</dbReference>